<organism evidence="2 3">
    <name type="scientific">Listeria monocytogenes serotype 1/2a (strain 10403S)</name>
    <dbReference type="NCBI Taxonomy" id="393133"/>
    <lineage>
        <taxon>Bacteria</taxon>
        <taxon>Bacillati</taxon>
        <taxon>Bacillota</taxon>
        <taxon>Bacilli</taxon>
        <taxon>Bacillales</taxon>
        <taxon>Listeriaceae</taxon>
        <taxon>Listeria</taxon>
    </lineage>
</organism>
<dbReference type="EMBL" id="CP002002">
    <property type="protein sequence ID" value="AEO06070.1"/>
    <property type="molecule type" value="Genomic_DNA"/>
</dbReference>
<dbReference type="Pfam" id="PF07408">
    <property type="entry name" value="DUF1507"/>
    <property type="match status" value="1"/>
</dbReference>
<name>A0A0H3GFR9_LISM4</name>
<comment type="similarity">
    <text evidence="1">Belongs to the UPF0358 family.</text>
</comment>
<dbReference type="AlphaFoldDB" id="A0A0H3GFR9"/>
<dbReference type="HAMAP" id="MF_01560">
    <property type="entry name" value="UPF0358"/>
    <property type="match status" value="1"/>
</dbReference>
<evidence type="ECO:0000313" key="3">
    <source>
        <dbReference type="Proteomes" id="UP000001288"/>
    </source>
</evidence>
<sequence>MIGGSVMANKKIDHREEAVELLKQDAKRILQLIKVQMDNLTLPQCPAYEEVLDTQMYGLSREINFATRLGLIEPEEGKKLMSTLEKELSTLHELSMSKK</sequence>
<dbReference type="InterPro" id="IPR009983">
    <property type="entry name" value="UPF0358"/>
</dbReference>
<dbReference type="NCBIfam" id="NF010187">
    <property type="entry name" value="PRK13666.1"/>
    <property type="match status" value="1"/>
</dbReference>
<accession>A0A0H3GFR9</accession>
<dbReference type="SUPFAM" id="SSF140404">
    <property type="entry name" value="EF2458-like"/>
    <property type="match status" value="1"/>
</dbReference>
<reference evidence="3" key="1">
    <citation type="submission" date="2010-04" db="EMBL/GenBank/DDBJ databases">
        <title>The genome sequence of Listeria monocytogenes strain 10403S.</title>
        <authorList>
            <consortium name="The Broad Institute Genome Sequencing Platform"/>
            <consortium name="The Broad Institute Genome Sequencing Center for Infectious Disease."/>
            <person name="Borowsky M."/>
            <person name="Borodovsky M."/>
            <person name="Young S.K."/>
            <person name="Zeng Q."/>
            <person name="Koehrsen M."/>
            <person name="Fitzgerald M."/>
            <person name="Wiedmann M."/>
            <person name="Swaminathan B."/>
            <person name="Lauer P."/>
            <person name="Portnoy D."/>
            <person name="Cossart P."/>
            <person name="Buchrieser C."/>
            <person name="Higgins D."/>
            <person name="Abouelleil A."/>
            <person name="Alvarado L."/>
            <person name="Arachchi H.M."/>
            <person name="Berlin A."/>
            <person name="Borenstein D."/>
            <person name="Brown A."/>
            <person name="Chapman S.B."/>
            <person name="Chen Z."/>
            <person name="Dunbar C.D."/>
            <person name="Engels R."/>
            <person name="Freedman E."/>
            <person name="Gearin G."/>
            <person name="Gellesch M."/>
            <person name="Goldberg J."/>
            <person name="Griggs A."/>
            <person name="Gujja S."/>
            <person name="Heilman E."/>
            <person name="Heiman D."/>
            <person name="Howarth C."/>
            <person name="Jen D."/>
            <person name="Larson L."/>
            <person name="Lui A."/>
            <person name="MacDonald J."/>
            <person name="Mehta T."/>
            <person name="Montmayeur A."/>
            <person name="Neiman D."/>
            <person name="Park D."/>
            <person name="Pearson M."/>
            <person name="Priest M."/>
            <person name="Richards J."/>
            <person name="Roberts A."/>
            <person name="Saif S."/>
            <person name="Shea T."/>
            <person name="Shenoy N."/>
            <person name="Sisk P."/>
            <person name="Stolte C."/>
            <person name="Sykes S."/>
            <person name="Walk T."/>
            <person name="White J."/>
            <person name="Yandava C."/>
            <person name="Haas B."/>
            <person name="Nusbaum C."/>
            <person name="Birren B."/>
        </authorList>
    </citation>
    <scope>NUCLEOTIDE SEQUENCE [LARGE SCALE GENOMIC DNA]</scope>
    <source>
        <strain evidence="3">10403S</strain>
    </source>
</reference>
<evidence type="ECO:0000313" key="2">
    <source>
        <dbReference type="EMBL" id="AEO06070.1"/>
    </source>
</evidence>
<dbReference type="InterPro" id="IPR036270">
    <property type="entry name" value="UPF0358_sf"/>
</dbReference>
<dbReference type="Proteomes" id="UP000001288">
    <property type="component" value="Chromosome"/>
</dbReference>
<gene>
    <name evidence="2" type="ordered locus">LMRG_02974</name>
</gene>
<dbReference type="Gene3D" id="1.10.287.750">
    <property type="entry name" value="SO2669-like"/>
    <property type="match status" value="1"/>
</dbReference>
<protein>
    <recommendedName>
        <fullName evidence="1">UPF0358 protein LMRG_02974</fullName>
    </recommendedName>
</protein>
<evidence type="ECO:0000256" key="1">
    <source>
        <dbReference type="HAMAP-Rule" id="MF_01560"/>
    </source>
</evidence>
<dbReference type="HOGENOM" id="CLU_160493_1_0_9"/>
<proteinExistence type="inferred from homology"/>
<dbReference type="KEGG" id="lmt:LMRG_02974"/>